<name>A0A2H0NDJ4_9BACT</name>
<evidence type="ECO:0000313" key="3">
    <source>
        <dbReference type="EMBL" id="PIR06969.1"/>
    </source>
</evidence>
<dbReference type="Proteomes" id="UP000230564">
    <property type="component" value="Unassembled WGS sequence"/>
</dbReference>
<keyword evidence="1" id="KW-0808">Transferase</keyword>
<dbReference type="SUPFAM" id="SSF53671">
    <property type="entry name" value="Aspartate/ornithine carbamoyltransferase"/>
    <property type="match status" value="1"/>
</dbReference>
<sequence>MNYGRAFQGVDKIKRVAWLGIENNVSNTLMLACVKLGIQFIIVSPKADKSSIDAKLNKQAESTGLVIRTLDLQEALKDVNYIHTDTWMNMEFFTDGKVNRI</sequence>
<evidence type="ECO:0000259" key="2">
    <source>
        <dbReference type="Pfam" id="PF00185"/>
    </source>
</evidence>
<comment type="caution">
    <text evidence="3">The sequence shown here is derived from an EMBL/GenBank/DDBJ whole genome shotgun (WGS) entry which is preliminary data.</text>
</comment>
<dbReference type="AlphaFoldDB" id="A0A2H0NDJ4"/>
<organism evidence="3 4">
    <name type="scientific">Candidatus Komeilibacteria bacterium CG11_big_fil_rev_8_21_14_0_20_36_20</name>
    <dbReference type="NCBI Taxonomy" id="1974477"/>
    <lineage>
        <taxon>Bacteria</taxon>
        <taxon>Candidatus Komeiliibacteriota</taxon>
    </lineage>
</organism>
<dbReference type="EMBL" id="PCWQ01000007">
    <property type="protein sequence ID" value="PIR06969.1"/>
    <property type="molecule type" value="Genomic_DNA"/>
</dbReference>
<proteinExistence type="predicted"/>
<dbReference type="InterPro" id="IPR036901">
    <property type="entry name" value="Asp/Orn_carbamoylTrfase_sf"/>
</dbReference>
<protein>
    <recommendedName>
        <fullName evidence="2">Aspartate/ornithine carbamoyltransferase Asp/Orn-binding domain-containing protein</fullName>
    </recommendedName>
</protein>
<dbReference type="Gene3D" id="3.40.50.1370">
    <property type="entry name" value="Aspartate/ornithine carbamoyltransferase"/>
    <property type="match status" value="1"/>
</dbReference>
<gene>
    <name evidence="3" type="ORF">COV55_00910</name>
</gene>
<evidence type="ECO:0000313" key="4">
    <source>
        <dbReference type="Proteomes" id="UP000230564"/>
    </source>
</evidence>
<dbReference type="GO" id="GO:0016597">
    <property type="term" value="F:amino acid binding"/>
    <property type="evidence" value="ECO:0007669"/>
    <property type="project" value="InterPro"/>
</dbReference>
<dbReference type="GO" id="GO:0016743">
    <property type="term" value="F:carboxyl- or carbamoyltransferase activity"/>
    <property type="evidence" value="ECO:0007669"/>
    <property type="project" value="InterPro"/>
</dbReference>
<dbReference type="GO" id="GO:0006520">
    <property type="term" value="P:amino acid metabolic process"/>
    <property type="evidence" value="ECO:0007669"/>
    <property type="project" value="InterPro"/>
</dbReference>
<dbReference type="InterPro" id="IPR006131">
    <property type="entry name" value="Asp_carbamoyltransf_Asp/Orn-bd"/>
</dbReference>
<reference evidence="3 4" key="1">
    <citation type="submission" date="2017-09" db="EMBL/GenBank/DDBJ databases">
        <title>Depth-based differentiation of microbial function through sediment-hosted aquifers and enrichment of novel symbionts in the deep terrestrial subsurface.</title>
        <authorList>
            <person name="Probst A.J."/>
            <person name="Ladd B."/>
            <person name="Jarett J.K."/>
            <person name="Geller-Mcgrath D.E."/>
            <person name="Sieber C.M."/>
            <person name="Emerson J.B."/>
            <person name="Anantharaman K."/>
            <person name="Thomas B.C."/>
            <person name="Malmstrom R."/>
            <person name="Stieglmeier M."/>
            <person name="Klingl A."/>
            <person name="Woyke T."/>
            <person name="Ryan C.M."/>
            <person name="Banfield J.F."/>
        </authorList>
    </citation>
    <scope>NUCLEOTIDE SEQUENCE [LARGE SCALE GENOMIC DNA]</scope>
    <source>
        <strain evidence="3">CG11_big_fil_rev_8_21_14_0_20_36_20</strain>
    </source>
</reference>
<dbReference type="Pfam" id="PF00185">
    <property type="entry name" value="OTCace"/>
    <property type="match status" value="1"/>
</dbReference>
<dbReference type="PROSITE" id="PS51257">
    <property type="entry name" value="PROKAR_LIPOPROTEIN"/>
    <property type="match status" value="1"/>
</dbReference>
<feature type="domain" description="Aspartate/ornithine carbamoyltransferase Asp/Orn-binding" evidence="2">
    <location>
        <begin position="15"/>
        <end position="93"/>
    </location>
</feature>
<accession>A0A2H0NDJ4</accession>
<evidence type="ECO:0000256" key="1">
    <source>
        <dbReference type="ARBA" id="ARBA00022679"/>
    </source>
</evidence>